<keyword evidence="1" id="KW-0732">Signal</keyword>
<evidence type="ECO:0000313" key="3">
    <source>
        <dbReference type="Proteomes" id="UP000828390"/>
    </source>
</evidence>
<dbReference type="AlphaFoldDB" id="A0A9D4M8B9"/>
<dbReference type="EMBL" id="JAIWYP010000002">
    <property type="protein sequence ID" value="KAH3872752.1"/>
    <property type="molecule type" value="Genomic_DNA"/>
</dbReference>
<organism evidence="2 3">
    <name type="scientific">Dreissena polymorpha</name>
    <name type="common">Zebra mussel</name>
    <name type="synonym">Mytilus polymorpha</name>
    <dbReference type="NCBI Taxonomy" id="45954"/>
    <lineage>
        <taxon>Eukaryota</taxon>
        <taxon>Metazoa</taxon>
        <taxon>Spiralia</taxon>
        <taxon>Lophotrochozoa</taxon>
        <taxon>Mollusca</taxon>
        <taxon>Bivalvia</taxon>
        <taxon>Autobranchia</taxon>
        <taxon>Heteroconchia</taxon>
        <taxon>Euheterodonta</taxon>
        <taxon>Imparidentia</taxon>
        <taxon>Neoheterodontei</taxon>
        <taxon>Myida</taxon>
        <taxon>Dreissenoidea</taxon>
        <taxon>Dreissenidae</taxon>
        <taxon>Dreissena</taxon>
    </lineage>
</organism>
<feature type="chain" id="PRO_5039324617" description="Secreted protein" evidence="1">
    <location>
        <begin position="17"/>
        <end position="80"/>
    </location>
</feature>
<protein>
    <recommendedName>
        <fullName evidence="4">Secreted protein</fullName>
    </recommendedName>
</protein>
<comment type="caution">
    <text evidence="2">The sequence shown here is derived from an EMBL/GenBank/DDBJ whole genome shotgun (WGS) entry which is preliminary data.</text>
</comment>
<evidence type="ECO:0000313" key="2">
    <source>
        <dbReference type="EMBL" id="KAH3872752.1"/>
    </source>
</evidence>
<evidence type="ECO:0000256" key="1">
    <source>
        <dbReference type="SAM" id="SignalP"/>
    </source>
</evidence>
<evidence type="ECO:0008006" key="4">
    <source>
        <dbReference type="Google" id="ProtNLM"/>
    </source>
</evidence>
<gene>
    <name evidence="2" type="ORF">DPMN_035974</name>
</gene>
<accession>A0A9D4M8B9</accession>
<feature type="signal peptide" evidence="1">
    <location>
        <begin position="1"/>
        <end position="16"/>
    </location>
</feature>
<name>A0A9D4M8B9_DREPO</name>
<keyword evidence="3" id="KW-1185">Reference proteome</keyword>
<sequence length="80" mass="8899">MVQFVCEVAAILVASGCWDMVCTSLECPQLLSLYWSPGTRHTGLGLSGAHFIPRRAVDCRQRKESSESCPDKEVMLRQRG</sequence>
<dbReference type="Proteomes" id="UP000828390">
    <property type="component" value="Unassembled WGS sequence"/>
</dbReference>
<reference evidence="2" key="2">
    <citation type="submission" date="2020-11" db="EMBL/GenBank/DDBJ databases">
        <authorList>
            <person name="McCartney M.A."/>
            <person name="Auch B."/>
            <person name="Kono T."/>
            <person name="Mallez S."/>
            <person name="Becker A."/>
            <person name="Gohl D.M."/>
            <person name="Silverstein K.A.T."/>
            <person name="Koren S."/>
            <person name="Bechman K.B."/>
            <person name="Herman A."/>
            <person name="Abrahante J.E."/>
            <person name="Garbe J."/>
        </authorList>
    </citation>
    <scope>NUCLEOTIDE SEQUENCE</scope>
    <source>
        <strain evidence="2">Duluth1</strain>
        <tissue evidence="2">Whole animal</tissue>
    </source>
</reference>
<proteinExistence type="predicted"/>
<reference evidence="2" key="1">
    <citation type="journal article" date="2019" name="bioRxiv">
        <title>The Genome of the Zebra Mussel, Dreissena polymorpha: A Resource for Invasive Species Research.</title>
        <authorList>
            <person name="McCartney M.A."/>
            <person name="Auch B."/>
            <person name="Kono T."/>
            <person name="Mallez S."/>
            <person name="Zhang Y."/>
            <person name="Obille A."/>
            <person name="Becker A."/>
            <person name="Abrahante J.E."/>
            <person name="Garbe J."/>
            <person name="Badalamenti J.P."/>
            <person name="Herman A."/>
            <person name="Mangelson H."/>
            <person name="Liachko I."/>
            <person name="Sullivan S."/>
            <person name="Sone E.D."/>
            <person name="Koren S."/>
            <person name="Silverstein K.A.T."/>
            <person name="Beckman K.B."/>
            <person name="Gohl D.M."/>
        </authorList>
    </citation>
    <scope>NUCLEOTIDE SEQUENCE</scope>
    <source>
        <strain evidence="2">Duluth1</strain>
        <tissue evidence="2">Whole animal</tissue>
    </source>
</reference>